<evidence type="ECO:0000256" key="1">
    <source>
        <dbReference type="ARBA" id="ARBA00006594"/>
    </source>
</evidence>
<protein>
    <recommendedName>
        <fullName evidence="2">site-specific DNA-methyltransferase (adenine-specific)</fullName>
        <ecNumber evidence="2">2.1.1.72</ecNumber>
    </recommendedName>
</protein>
<evidence type="ECO:0000256" key="4">
    <source>
        <dbReference type="ARBA" id="ARBA00022679"/>
    </source>
</evidence>
<comment type="catalytic activity">
    <reaction evidence="6">
        <text>a 2'-deoxyadenosine in DNA + S-adenosyl-L-methionine = an N(6)-methyl-2'-deoxyadenosine in DNA + S-adenosyl-L-homocysteine + H(+)</text>
        <dbReference type="Rhea" id="RHEA:15197"/>
        <dbReference type="Rhea" id="RHEA-COMP:12418"/>
        <dbReference type="Rhea" id="RHEA-COMP:12419"/>
        <dbReference type="ChEBI" id="CHEBI:15378"/>
        <dbReference type="ChEBI" id="CHEBI:57856"/>
        <dbReference type="ChEBI" id="CHEBI:59789"/>
        <dbReference type="ChEBI" id="CHEBI:90615"/>
        <dbReference type="ChEBI" id="CHEBI:90616"/>
        <dbReference type="EC" id="2.1.1.72"/>
    </reaction>
</comment>
<organism evidence="8 9">
    <name type="scientific">Candidatus Desulfaltia bathyphila</name>
    <dbReference type="NCBI Taxonomy" id="2841697"/>
    <lineage>
        <taxon>Bacteria</taxon>
        <taxon>Pseudomonadati</taxon>
        <taxon>Thermodesulfobacteriota</taxon>
        <taxon>Desulfobacteria</taxon>
        <taxon>Desulfobacterales</taxon>
        <taxon>Desulfobacterales incertae sedis</taxon>
        <taxon>Candidatus Desulfaltia</taxon>
    </lineage>
</organism>
<accession>A0A8J6N6D0</accession>
<keyword evidence="5" id="KW-0949">S-adenosyl-L-methionine</keyword>
<keyword evidence="3" id="KW-0489">Methyltransferase</keyword>
<dbReference type="InterPro" id="IPR002941">
    <property type="entry name" value="DNA_methylase_N4/N6"/>
</dbReference>
<dbReference type="GO" id="GO:0003677">
    <property type="term" value="F:DNA binding"/>
    <property type="evidence" value="ECO:0007669"/>
    <property type="project" value="InterPro"/>
</dbReference>
<comment type="similarity">
    <text evidence="1">Belongs to the N(4)/N(6)-methyltransferase family.</text>
</comment>
<dbReference type="GO" id="GO:0009007">
    <property type="term" value="F:site-specific DNA-methyltransferase (adenine-specific) activity"/>
    <property type="evidence" value="ECO:0007669"/>
    <property type="project" value="UniProtKB-EC"/>
</dbReference>
<proteinExistence type="inferred from homology"/>
<dbReference type="GO" id="GO:0032259">
    <property type="term" value="P:methylation"/>
    <property type="evidence" value="ECO:0007669"/>
    <property type="project" value="UniProtKB-KW"/>
</dbReference>
<evidence type="ECO:0000256" key="2">
    <source>
        <dbReference type="ARBA" id="ARBA00011900"/>
    </source>
</evidence>
<dbReference type="Proteomes" id="UP000603545">
    <property type="component" value="Unassembled WGS sequence"/>
</dbReference>
<reference evidence="8 9" key="1">
    <citation type="submission" date="2020-08" db="EMBL/GenBank/DDBJ databases">
        <title>Bridging the membrane lipid divide: bacteria of the FCB group superphylum have the potential to synthesize archaeal ether lipids.</title>
        <authorList>
            <person name="Villanueva L."/>
            <person name="Von Meijenfeldt F.A.B."/>
            <person name="Westbye A.B."/>
            <person name="Yadav S."/>
            <person name="Hopmans E.C."/>
            <person name="Dutilh B.E."/>
            <person name="Sinninghe Damste J.S."/>
        </authorList>
    </citation>
    <scope>NUCLEOTIDE SEQUENCE [LARGE SCALE GENOMIC DNA]</scope>
    <source>
        <strain evidence="8">NIOZ-UU82</strain>
    </source>
</reference>
<dbReference type="EC" id="2.1.1.72" evidence="2"/>
<evidence type="ECO:0000259" key="7">
    <source>
        <dbReference type="Pfam" id="PF01555"/>
    </source>
</evidence>
<comment type="caution">
    <text evidence="8">The sequence shown here is derived from an EMBL/GenBank/DDBJ whole genome shotgun (WGS) entry which is preliminary data.</text>
</comment>
<evidence type="ECO:0000256" key="5">
    <source>
        <dbReference type="ARBA" id="ARBA00022691"/>
    </source>
</evidence>
<gene>
    <name evidence="8" type="ORF">H8E80_09950</name>
</gene>
<dbReference type="Pfam" id="PF01555">
    <property type="entry name" value="N6_N4_Mtase"/>
    <property type="match status" value="1"/>
</dbReference>
<feature type="domain" description="DNA methylase N-4/N-6" evidence="7">
    <location>
        <begin position="114"/>
        <end position="444"/>
    </location>
</feature>
<dbReference type="AlphaFoldDB" id="A0A8J6N6D0"/>
<evidence type="ECO:0000313" key="8">
    <source>
        <dbReference type="EMBL" id="MBC8200344.1"/>
    </source>
</evidence>
<evidence type="ECO:0000256" key="6">
    <source>
        <dbReference type="ARBA" id="ARBA00047942"/>
    </source>
</evidence>
<dbReference type="InterPro" id="IPR002295">
    <property type="entry name" value="N4/N6-MTase_EcoPI_Mod-like"/>
</dbReference>
<dbReference type="SUPFAM" id="SSF53335">
    <property type="entry name" value="S-adenosyl-L-methionine-dependent methyltransferases"/>
    <property type="match status" value="1"/>
</dbReference>
<dbReference type="PIRSF" id="PIRSF015855">
    <property type="entry name" value="TypeIII_Mtase_mKpnI"/>
    <property type="match status" value="1"/>
</dbReference>
<evidence type="ECO:0000313" key="9">
    <source>
        <dbReference type="Proteomes" id="UP000603545"/>
    </source>
</evidence>
<name>A0A8J6N6D0_9BACT</name>
<dbReference type="InterPro" id="IPR029063">
    <property type="entry name" value="SAM-dependent_MTases_sf"/>
</dbReference>
<sequence length="640" mass="74182">MAGIKKLDLKSKSITEEQKAKLKELFPEVFTEDKIDFDKLRLTLGSEVDDGEERFGMTWPGKRDCFKVIQEPSIGALKPCRDESVNWDKTENLFIEGDNLEALKLLQKSYYGKIKMIYIDPPYNTGNEFIYPDKYSESLETYLAYTGQVDAVGQKFSTNTEADGRFHSKWLNMMYPRLFLARNLLREDGVIFISIDDNEVKDLRALCDEVFGEDNFVGQLVVNSTPNARDYGHMGKMHEYVLFYVKNLLNTVTYLLPDKERKFKYKDQQGEFNIHPLYNSNVAFTPKNRPNLFYPFYIYPDKVIDNVFFEIGLDKRPNSIEIYPSKSIKDNVQFVWRWGRDKAKNELNKEIIGYQTEEKEFRIVQKMRHSSKLIRSLLLDKMFSSRRGTAEVEGLFKKKIFSFPKPLSLLKNIIQISTKEDDLILDFFSGSCTTAHATLDINKEDSGRRKFIMVQLPEPCEEETESYNAGYKSIADIGKERIRRVIKKINKEKEDNLDFGEPRQDLGFKVFKLDKSNFKIWDGNVANKPIHEQLKLAIDHIDPNSKEEDILYEILLKSGFELTTPIEELTLEGKKVYSVAEGALLICLEKNLTKNLIRAIAEKEPHRVVCLDSGFKGNDQLKTNAVQIMKSFKVESFRTV</sequence>
<dbReference type="InterPro" id="IPR002052">
    <property type="entry name" value="DNA_methylase_N6_adenine_CS"/>
</dbReference>
<evidence type="ECO:0000256" key="3">
    <source>
        <dbReference type="ARBA" id="ARBA00022603"/>
    </source>
</evidence>
<dbReference type="GO" id="GO:0008170">
    <property type="term" value="F:N-methyltransferase activity"/>
    <property type="evidence" value="ECO:0007669"/>
    <property type="project" value="InterPro"/>
</dbReference>
<dbReference type="EMBL" id="JACNLL010000098">
    <property type="protein sequence ID" value="MBC8200344.1"/>
    <property type="molecule type" value="Genomic_DNA"/>
</dbReference>
<dbReference type="Gene3D" id="3.40.50.150">
    <property type="entry name" value="Vaccinia Virus protein VP39"/>
    <property type="match status" value="1"/>
</dbReference>
<dbReference type="PRINTS" id="PR00506">
    <property type="entry name" value="D21N6MTFRASE"/>
</dbReference>
<keyword evidence="4" id="KW-0808">Transferase</keyword>
<dbReference type="PROSITE" id="PS00092">
    <property type="entry name" value="N6_MTASE"/>
    <property type="match status" value="1"/>
</dbReference>